<comment type="caution">
    <text evidence="1">The sequence shown here is derived from an EMBL/GenBank/DDBJ whole genome shotgun (WGS) entry which is preliminary data.</text>
</comment>
<organism evidence="1 2">
    <name type="scientific">Candidatus Blackburnbacteria bacterium RIFCSPHIGHO2_02_FULL_44_20</name>
    <dbReference type="NCBI Taxonomy" id="1797516"/>
    <lineage>
        <taxon>Bacteria</taxon>
        <taxon>Candidatus Blackburniibacteriota</taxon>
    </lineage>
</organism>
<protein>
    <submittedName>
        <fullName evidence="1">Uncharacterized protein</fullName>
    </submittedName>
</protein>
<evidence type="ECO:0000313" key="2">
    <source>
        <dbReference type="Proteomes" id="UP000178319"/>
    </source>
</evidence>
<sequence>MALGTDGNIPEKIRRFIYNLTYMAAFQPTIKRKPIEELFIYKNLMYGPSYKTHINIDRTDLHIDGPYCPKCRGLLSYKNNTQPLGGLSCTVCNFQCSNEKDIAGLREAALRAFEANQRLALRVVSLDLPPGVVKAENENEDYWVEARIGQKDGKLQGMILMGRKVKDQSKKDYVQIILDPEEEQMRFDKGNQNPMELLAKIEVEFQKSKVRQEGKD</sequence>
<proteinExistence type="predicted"/>
<gene>
    <name evidence="1" type="ORF">A3D26_03835</name>
</gene>
<dbReference type="AlphaFoldDB" id="A0A1G1V6I2"/>
<name>A0A1G1V6I2_9BACT</name>
<dbReference type="Proteomes" id="UP000178319">
    <property type="component" value="Unassembled WGS sequence"/>
</dbReference>
<dbReference type="STRING" id="1797516.A3D26_03835"/>
<evidence type="ECO:0000313" key="1">
    <source>
        <dbReference type="EMBL" id="OGY11020.1"/>
    </source>
</evidence>
<accession>A0A1G1V6I2</accession>
<dbReference type="EMBL" id="MHBZ01000025">
    <property type="protein sequence ID" value="OGY11020.1"/>
    <property type="molecule type" value="Genomic_DNA"/>
</dbReference>
<reference evidence="1 2" key="1">
    <citation type="journal article" date="2016" name="Nat. Commun.">
        <title>Thousands of microbial genomes shed light on interconnected biogeochemical processes in an aquifer system.</title>
        <authorList>
            <person name="Anantharaman K."/>
            <person name="Brown C.T."/>
            <person name="Hug L.A."/>
            <person name="Sharon I."/>
            <person name="Castelle C.J."/>
            <person name="Probst A.J."/>
            <person name="Thomas B.C."/>
            <person name="Singh A."/>
            <person name="Wilkins M.J."/>
            <person name="Karaoz U."/>
            <person name="Brodie E.L."/>
            <person name="Williams K.H."/>
            <person name="Hubbard S.S."/>
            <person name="Banfield J.F."/>
        </authorList>
    </citation>
    <scope>NUCLEOTIDE SEQUENCE [LARGE SCALE GENOMIC DNA]</scope>
</reference>